<dbReference type="EMBL" id="JBBMFM010000094">
    <property type="protein sequence ID" value="MEQ2427230.1"/>
    <property type="molecule type" value="Genomic_DNA"/>
</dbReference>
<name>A0ABV1DB30_9FIRM</name>
<gene>
    <name evidence="4" type="ORF">WMQ36_19895</name>
</gene>
<dbReference type="CDD" id="cd03809">
    <property type="entry name" value="GT4_MtfB-like"/>
    <property type="match status" value="1"/>
</dbReference>
<evidence type="ECO:0000313" key="4">
    <source>
        <dbReference type="EMBL" id="MEQ2427230.1"/>
    </source>
</evidence>
<dbReference type="Proteomes" id="UP001454086">
    <property type="component" value="Unassembled WGS sequence"/>
</dbReference>
<feature type="domain" description="Glycosyltransferase subfamily 4-like N-terminal" evidence="3">
    <location>
        <begin position="99"/>
        <end position="173"/>
    </location>
</feature>
<organism evidence="4 5">
    <name type="scientific">Enterocloster hominis</name>
    <name type="common">ex Hitch et al. 2024</name>
    <dbReference type="NCBI Taxonomy" id="1917870"/>
    <lineage>
        <taxon>Bacteria</taxon>
        <taxon>Bacillati</taxon>
        <taxon>Bacillota</taxon>
        <taxon>Clostridia</taxon>
        <taxon>Lachnospirales</taxon>
        <taxon>Lachnospiraceae</taxon>
        <taxon>Enterocloster</taxon>
    </lineage>
</organism>
<keyword evidence="5" id="KW-1185">Reference proteome</keyword>
<dbReference type="Pfam" id="PF13439">
    <property type="entry name" value="Glyco_transf_4"/>
    <property type="match status" value="1"/>
</dbReference>
<dbReference type="SUPFAM" id="SSF53756">
    <property type="entry name" value="UDP-Glycosyltransferase/glycogen phosphorylase"/>
    <property type="match status" value="1"/>
</dbReference>
<keyword evidence="1" id="KW-0808">Transferase</keyword>
<dbReference type="PANTHER" id="PTHR46401">
    <property type="entry name" value="GLYCOSYLTRANSFERASE WBBK-RELATED"/>
    <property type="match status" value="1"/>
</dbReference>
<dbReference type="RefSeq" id="WP_008721504.1">
    <property type="nucleotide sequence ID" value="NZ_JBBMFM010000094.1"/>
</dbReference>
<evidence type="ECO:0000259" key="3">
    <source>
        <dbReference type="Pfam" id="PF13439"/>
    </source>
</evidence>
<sequence>MRVAISGYVGKKITGIGRNLISLLDNATGGTEFVLYVNEDMKGEFEFKNPNVKVKTYSVSKNSSMGNLLWTTFVFPFMVLKAKANRALIPNFTLLLFKFKPTYVIMHDLIEYNVPNKFSKLKMFYRTKLANPVTARLADRIITVSNNSKRDLMKFLGVSENKITVIYNGVDQQKFKQAPDDLCSRVFKERGWPTRYLLYAGTIDYPGKNALSVIKVFERLKESGSYDGQLILAGMPGAGFEVVQEYVNQSKHKDDIIFGGFVTDEELVVLYSCCDVFCFVSFYEGFGIPPLEALACGAKVVVSNTSALPEVVGGIGWSVAPNSEDEIETAVKEALTTDIDDDYRASVASHLKKYEWDKLGKRFETVLIK</sequence>
<feature type="domain" description="Glycosyl transferase family 1" evidence="2">
    <location>
        <begin position="195"/>
        <end position="338"/>
    </location>
</feature>
<protein>
    <submittedName>
        <fullName evidence="4">Glycosyltransferase family 1 protein</fullName>
    </submittedName>
</protein>
<comment type="caution">
    <text evidence="4">The sequence shown here is derived from an EMBL/GenBank/DDBJ whole genome shotgun (WGS) entry which is preliminary data.</text>
</comment>
<proteinExistence type="predicted"/>
<dbReference type="Pfam" id="PF00534">
    <property type="entry name" value="Glycos_transf_1"/>
    <property type="match status" value="1"/>
</dbReference>
<evidence type="ECO:0000256" key="1">
    <source>
        <dbReference type="ARBA" id="ARBA00022679"/>
    </source>
</evidence>
<dbReference type="InterPro" id="IPR028098">
    <property type="entry name" value="Glyco_trans_4-like_N"/>
</dbReference>
<dbReference type="Gene3D" id="3.40.50.2000">
    <property type="entry name" value="Glycogen Phosphorylase B"/>
    <property type="match status" value="2"/>
</dbReference>
<accession>A0ABV1DB30</accession>
<evidence type="ECO:0000313" key="5">
    <source>
        <dbReference type="Proteomes" id="UP001454086"/>
    </source>
</evidence>
<dbReference type="InterPro" id="IPR001296">
    <property type="entry name" value="Glyco_trans_1"/>
</dbReference>
<evidence type="ECO:0000259" key="2">
    <source>
        <dbReference type="Pfam" id="PF00534"/>
    </source>
</evidence>
<reference evidence="4 5" key="1">
    <citation type="submission" date="2024-03" db="EMBL/GenBank/DDBJ databases">
        <title>Human intestinal bacterial collection.</title>
        <authorList>
            <person name="Pauvert C."/>
            <person name="Hitch T.C.A."/>
            <person name="Clavel T."/>
        </authorList>
    </citation>
    <scope>NUCLEOTIDE SEQUENCE [LARGE SCALE GENOMIC DNA]</scope>
    <source>
        <strain evidence="4 5">CLA-SR-H021</strain>
    </source>
</reference>
<dbReference type="PANTHER" id="PTHR46401:SF2">
    <property type="entry name" value="GLYCOSYLTRANSFERASE WBBK-RELATED"/>
    <property type="match status" value="1"/>
</dbReference>